<name>A0A6B8MFH7_9HYPH</name>
<dbReference type="EMBL" id="CP044331">
    <property type="protein sequence ID" value="QGM99430.1"/>
    <property type="molecule type" value="Genomic_DNA"/>
</dbReference>
<dbReference type="RefSeq" id="WP_016918444.1">
    <property type="nucleotide sequence ID" value="NZ_CP044331.1"/>
</dbReference>
<keyword evidence="2" id="KW-1185">Reference proteome</keyword>
<dbReference type="KEGG" id="mpar:F7D14_19370"/>
<organism evidence="1 2">
    <name type="scientific">Methylocystis parvus</name>
    <dbReference type="NCBI Taxonomy" id="134"/>
    <lineage>
        <taxon>Bacteria</taxon>
        <taxon>Pseudomonadati</taxon>
        <taxon>Pseudomonadota</taxon>
        <taxon>Alphaproteobacteria</taxon>
        <taxon>Hyphomicrobiales</taxon>
        <taxon>Methylocystaceae</taxon>
        <taxon>Methylocystis</taxon>
    </lineage>
</organism>
<dbReference type="Proteomes" id="UP000422569">
    <property type="component" value="Chromosome"/>
</dbReference>
<reference evidence="1 2" key="1">
    <citation type="submission" date="2019-09" db="EMBL/GenBank/DDBJ databases">
        <title>Isolation and complete genome sequencing of Methylocystis species.</title>
        <authorList>
            <person name="Rumah B.L."/>
            <person name="Stead C.E."/>
            <person name="Stevens B.C."/>
            <person name="Minton N.P."/>
            <person name="Grosse-Honebrink A."/>
            <person name="Zhang Y."/>
        </authorList>
    </citation>
    <scope>NUCLEOTIDE SEQUENCE [LARGE SCALE GENOMIC DNA]</scope>
    <source>
        <strain evidence="1 2">BRCS2</strain>
    </source>
</reference>
<sequence length="84" mass="9713">MRESTILKTILARGGERRLVIYQRLDGLFTYEEEALMPHYEPELAKMLDDYSKYWVPVSSGLTLCDSESKAEREARGSVSWLPE</sequence>
<evidence type="ECO:0000313" key="1">
    <source>
        <dbReference type="EMBL" id="QGM99430.1"/>
    </source>
</evidence>
<accession>A0A6B8MFH7</accession>
<gene>
    <name evidence="1" type="ORF">F7D14_19370</name>
</gene>
<dbReference type="AlphaFoldDB" id="A0A6B8MFH7"/>
<proteinExistence type="predicted"/>
<evidence type="ECO:0000313" key="2">
    <source>
        <dbReference type="Proteomes" id="UP000422569"/>
    </source>
</evidence>
<protein>
    <submittedName>
        <fullName evidence="1">Uncharacterized protein</fullName>
    </submittedName>
</protein>